<dbReference type="InterPro" id="IPR029066">
    <property type="entry name" value="PLP-binding_barrel"/>
</dbReference>
<dbReference type="InterPro" id="IPR011078">
    <property type="entry name" value="PyrdxlP_homeostasis"/>
</dbReference>
<evidence type="ECO:0000256" key="3">
    <source>
        <dbReference type="PIRSR" id="PIRSR004848-1"/>
    </source>
</evidence>
<evidence type="ECO:0000259" key="5">
    <source>
        <dbReference type="Pfam" id="PF01168"/>
    </source>
</evidence>
<dbReference type="NCBIfam" id="TIGR00044">
    <property type="entry name" value="YggS family pyridoxal phosphate-dependent enzyme"/>
    <property type="match status" value="1"/>
</dbReference>
<dbReference type="InterPro" id="IPR001608">
    <property type="entry name" value="Ala_racemase_N"/>
</dbReference>
<reference evidence="6" key="2">
    <citation type="journal article" date="2021" name="PeerJ">
        <title>Extensive microbial diversity within the chicken gut microbiome revealed by metagenomics and culture.</title>
        <authorList>
            <person name="Gilroy R."/>
            <person name="Ravi A."/>
            <person name="Getino M."/>
            <person name="Pursley I."/>
            <person name="Horton D.L."/>
            <person name="Alikhan N.F."/>
            <person name="Baker D."/>
            <person name="Gharbi K."/>
            <person name="Hall N."/>
            <person name="Watson M."/>
            <person name="Adriaenssens E.M."/>
            <person name="Foster-Nyarko E."/>
            <person name="Jarju S."/>
            <person name="Secka A."/>
            <person name="Antonio M."/>
            <person name="Oren A."/>
            <person name="Chaudhuri R.R."/>
            <person name="La Ragione R."/>
            <person name="Hildebrand F."/>
            <person name="Pallen M.J."/>
        </authorList>
    </citation>
    <scope>NUCLEOTIDE SEQUENCE</scope>
    <source>
        <strain evidence="6">CHK176-6737</strain>
    </source>
</reference>
<dbReference type="SUPFAM" id="SSF51419">
    <property type="entry name" value="PLP-binding barrel"/>
    <property type="match status" value="1"/>
</dbReference>
<evidence type="ECO:0000256" key="1">
    <source>
        <dbReference type="ARBA" id="ARBA00022898"/>
    </source>
</evidence>
<organism evidence="6 7">
    <name type="scientific">Candidatus Scybalenecus merdavium</name>
    <dbReference type="NCBI Taxonomy" id="2840939"/>
    <lineage>
        <taxon>Bacteria</taxon>
        <taxon>Bacillati</taxon>
        <taxon>Bacillota</taxon>
        <taxon>Clostridia</taxon>
        <taxon>Eubacteriales</taxon>
        <taxon>Oscillospiraceae</taxon>
        <taxon>Oscillospiraceae incertae sedis</taxon>
        <taxon>Candidatus Scybalenecus</taxon>
    </lineage>
</organism>
<comment type="similarity">
    <text evidence="2 4">Belongs to the pyridoxal phosphate-binding protein YggS/PROSC family.</text>
</comment>
<dbReference type="HAMAP" id="MF_02087">
    <property type="entry name" value="PLP_homeostasis"/>
    <property type="match status" value="1"/>
</dbReference>
<keyword evidence="1 2" id="KW-0663">Pyridoxal phosphate</keyword>
<evidence type="ECO:0000313" key="7">
    <source>
        <dbReference type="Proteomes" id="UP000824125"/>
    </source>
</evidence>
<feature type="domain" description="Alanine racemase N-terminal" evidence="5">
    <location>
        <begin position="39"/>
        <end position="240"/>
    </location>
</feature>
<reference evidence="6" key="1">
    <citation type="submission" date="2020-10" db="EMBL/GenBank/DDBJ databases">
        <authorList>
            <person name="Gilroy R."/>
        </authorList>
    </citation>
    <scope>NUCLEOTIDE SEQUENCE</scope>
    <source>
        <strain evidence="6">CHK176-6737</strain>
    </source>
</reference>
<dbReference type="GO" id="GO:0030170">
    <property type="term" value="F:pyridoxal phosphate binding"/>
    <property type="evidence" value="ECO:0007669"/>
    <property type="project" value="UniProtKB-UniRule"/>
</dbReference>
<name>A0A9D1MUI8_9FIRM</name>
<dbReference type="CDD" id="cd00635">
    <property type="entry name" value="PLPDE_III_YBL036c_like"/>
    <property type="match status" value="1"/>
</dbReference>
<evidence type="ECO:0000256" key="4">
    <source>
        <dbReference type="RuleBase" id="RU004514"/>
    </source>
</evidence>
<dbReference type="PANTHER" id="PTHR10146">
    <property type="entry name" value="PROLINE SYNTHETASE CO-TRANSCRIBED BACTERIAL HOMOLOG PROTEIN"/>
    <property type="match status" value="1"/>
</dbReference>
<comment type="caution">
    <text evidence="6">The sequence shown here is derived from an EMBL/GenBank/DDBJ whole genome shotgun (WGS) entry which is preliminary data.</text>
</comment>
<comment type="function">
    <text evidence="2">Pyridoxal 5'-phosphate (PLP)-binding protein, which is involved in PLP homeostasis.</text>
</comment>
<dbReference type="FunFam" id="3.20.20.10:FF:000018">
    <property type="entry name" value="Pyridoxal phosphate homeostasis protein"/>
    <property type="match status" value="1"/>
</dbReference>
<dbReference type="AlphaFoldDB" id="A0A9D1MUI8"/>
<dbReference type="Gene3D" id="3.20.20.10">
    <property type="entry name" value="Alanine racemase"/>
    <property type="match status" value="1"/>
</dbReference>
<dbReference type="Proteomes" id="UP000824125">
    <property type="component" value="Unassembled WGS sequence"/>
</dbReference>
<evidence type="ECO:0000256" key="2">
    <source>
        <dbReference type="HAMAP-Rule" id="MF_02087"/>
    </source>
</evidence>
<feature type="modified residue" description="N6-(pyridoxal phosphate)lysine" evidence="2 3">
    <location>
        <position position="47"/>
    </location>
</feature>
<accession>A0A9D1MUI8</accession>
<gene>
    <name evidence="6" type="ORF">IAD23_02990</name>
</gene>
<dbReference type="EMBL" id="DVNM01000015">
    <property type="protein sequence ID" value="HIU68909.1"/>
    <property type="molecule type" value="Genomic_DNA"/>
</dbReference>
<dbReference type="PIRSF" id="PIRSF004848">
    <property type="entry name" value="YBL036c_PLPDEIII"/>
    <property type="match status" value="1"/>
</dbReference>
<evidence type="ECO:0000313" key="6">
    <source>
        <dbReference type="EMBL" id="HIU68909.1"/>
    </source>
</evidence>
<sequence>MTEKFIPKDEKVTSCIDGYNRVREAVAEAAVKSGRQPDSVRLMAVTKTVEPVYINAVLDAGAGLIGENKVQEYMGKRDELHLDGVEKHLIGHLQTNKAKYIVGEVDMIESVDSFKLAREIEKECVKKGCTQKVLIEVNIGGEESKSGISPDALETLLGQVAQLPHVHICGLMTIPPVCDTQAQAGAYFEAMYKSFIDIKAKKLDNVNMDILSMGMSGDYETAVLCGSNLVRVGSAIFGARKYY</sequence>
<dbReference type="PANTHER" id="PTHR10146:SF14">
    <property type="entry name" value="PYRIDOXAL PHOSPHATE HOMEOSTASIS PROTEIN"/>
    <property type="match status" value="1"/>
</dbReference>
<protein>
    <recommendedName>
        <fullName evidence="2">Pyridoxal phosphate homeostasis protein</fullName>
        <shortName evidence="2">PLP homeostasis protein</shortName>
    </recommendedName>
</protein>
<proteinExistence type="inferred from homology"/>
<comment type="cofactor">
    <cofactor evidence="3">
        <name>pyridoxal 5'-phosphate</name>
        <dbReference type="ChEBI" id="CHEBI:597326"/>
    </cofactor>
</comment>
<dbReference type="Pfam" id="PF01168">
    <property type="entry name" value="Ala_racemase_N"/>
    <property type="match status" value="1"/>
</dbReference>